<dbReference type="InterPro" id="IPR022636">
    <property type="entry name" value="S-AdoMet_synthetase_sfam"/>
</dbReference>
<keyword evidence="10" id="KW-0067">ATP-binding</keyword>
<comment type="subcellular location">
    <subcellularLocation>
        <location evidence="13">Cytoplasm</location>
    </subcellularLocation>
</comment>
<dbReference type="Pfam" id="PF00438">
    <property type="entry name" value="S-AdoMet_synt_N"/>
    <property type="match status" value="1"/>
</dbReference>
<comment type="cofactor">
    <cofactor evidence="1">
        <name>Mg(2+)</name>
        <dbReference type="ChEBI" id="CHEBI:18420"/>
    </cofactor>
</comment>
<evidence type="ECO:0000256" key="12">
    <source>
        <dbReference type="ARBA" id="ARBA00022958"/>
    </source>
</evidence>
<comment type="pathway">
    <text evidence="3">Amino-acid biosynthesis; S-adenosyl-L-methionine biosynthesis; S-adenosyl-L-methionine from L-methionine: step 1/1.</text>
</comment>
<dbReference type="InterPro" id="IPR022629">
    <property type="entry name" value="S-AdoMet_synt_central"/>
</dbReference>
<evidence type="ECO:0000256" key="1">
    <source>
        <dbReference type="ARBA" id="ARBA00001946"/>
    </source>
</evidence>
<dbReference type="GO" id="GO:0005524">
    <property type="term" value="F:ATP binding"/>
    <property type="evidence" value="ECO:0007669"/>
    <property type="project" value="UniProtKB-KW"/>
</dbReference>
<evidence type="ECO:0000256" key="2">
    <source>
        <dbReference type="ARBA" id="ARBA00001958"/>
    </source>
</evidence>
<dbReference type="PANTHER" id="PTHR11964">
    <property type="entry name" value="S-ADENOSYLMETHIONINE SYNTHETASE"/>
    <property type="match status" value="1"/>
</dbReference>
<keyword evidence="12 13" id="KW-0630">Potassium</keyword>
<comment type="similarity">
    <text evidence="4">Belongs to the AdoMet synthase family.</text>
</comment>
<accession>A0A2H0V8P6</accession>
<evidence type="ECO:0000259" key="16">
    <source>
        <dbReference type="Pfam" id="PF02773"/>
    </source>
</evidence>
<keyword evidence="6" id="KW-0554">One-carbon metabolism</keyword>
<dbReference type="Proteomes" id="UP000229972">
    <property type="component" value="Unassembled WGS sequence"/>
</dbReference>
<evidence type="ECO:0000259" key="14">
    <source>
        <dbReference type="Pfam" id="PF00438"/>
    </source>
</evidence>
<evidence type="ECO:0000256" key="9">
    <source>
        <dbReference type="ARBA" id="ARBA00022741"/>
    </source>
</evidence>
<dbReference type="InterPro" id="IPR002133">
    <property type="entry name" value="S-AdoMet_synthetase"/>
</dbReference>
<evidence type="ECO:0000256" key="8">
    <source>
        <dbReference type="ARBA" id="ARBA00022723"/>
    </source>
</evidence>
<sequence length="315" mass="33735">MLKTAECVSPRHPDKLCDQISDAILDAYLAQDPNSRVAIESVGSHGQVWVTGEVTSLATDIDIPAIVTKIAGPNLEIRVHVVSQSPEIAQGVDTGGAGDQGIMIGYATRETATYMPLEYELARNLCKKVYEVFSYDGKTQVTVGTDGEILSVVCSFQNAPKAELALLVESIIPQAKEYHINPAGDWNQGGFDADAGLTGRKIIVDNYGPEIAVGGGAFSGKDPSKVDRSGAYMARRIAVDYLENRPEANKVLVKLAYAIGHKEALMAIATVDGITETIVGYDLTPNGIKNFLGLTAPIYADTASWGHFGRGFSWK</sequence>
<evidence type="ECO:0000259" key="15">
    <source>
        <dbReference type="Pfam" id="PF02772"/>
    </source>
</evidence>
<evidence type="ECO:0000256" key="3">
    <source>
        <dbReference type="ARBA" id="ARBA00005224"/>
    </source>
</evidence>
<protein>
    <recommendedName>
        <fullName evidence="5">methionine adenosyltransferase</fullName>
        <ecNumber evidence="5">2.5.1.6</ecNumber>
    </recommendedName>
</protein>
<keyword evidence="7 17" id="KW-0808">Transferase</keyword>
<dbReference type="GO" id="GO:0004478">
    <property type="term" value="F:methionine adenosyltransferase activity"/>
    <property type="evidence" value="ECO:0007669"/>
    <property type="project" value="UniProtKB-EC"/>
</dbReference>
<organism evidence="17 18">
    <name type="scientific">Candidatus Falkowbacteria bacterium CG10_big_fil_rev_8_21_14_0_10_37_18</name>
    <dbReference type="NCBI Taxonomy" id="1974562"/>
    <lineage>
        <taxon>Bacteria</taxon>
        <taxon>Candidatus Falkowiibacteriota</taxon>
    </lineage>
</organism>
<proteinExistence type="inferred from homology"/>
<evidence type="ECO:0000256" key="10">
    <source>
        <dbReference type="ARBA" id="ARBA00022840"/>
    </source>
</evidence>
<evidence type="ECO:0000256" key="7">
    <source>
        <dbReference type="ARBA" id="ARBA00022679"/>
    </source>
</evidence>
<reference evidence="18" key="1">
    <citation type="submission" date="2017-09" db="EMBL/GenBank/DDBJ databases">
        <title>Depth-based differentiation of microbial function through sediment-hosted aquifers and enrichment of novel symbionts in the deep terrestrial subsurface.</title>
        <authorList>
            <person name="Probst A.J."/>
            <person name="Ladd B."/>
            <person name="Jarett J.K."/>
            <person name="Geller-Mcgrath D.E."/>
            <person name="Sieber C.M.K."/>
            <person name="Emerson J.B."/>
            <person name="Anantharaman K."/>
            <person name="Thomas B.C."/>
            <person name="Malmstrom R."/>
            <person name="Stieglmeier M."/>
            <person name="Klingl A."/>
            <person name="Woyke T."/>
            <person name="Ryan C.M."/>
            <person name="Banfield J.F."/>
        </authorList>
    </citation>
    <scope>NUCLEOTIDE SEQUENCE [LARGE SCALE GENOMIC DNA]</scope>
</reference>
<dbReference type="Gene3D" id="3.30.300.10">
    <property type="match status" value="3"/>
</dbReference>
<evidence type="ECO:0000313" key="17">
    <source>
        <dbReference type="EMBL" id="PIR95455.1"/>
    </source>
</evidence>
<dbReference type="InterPro" id="IPR022628">
    <property type="entry name" value="S-AdoMet_synt_N"/>
</dbReference>
<feature type="domain" description="S-adenosylmethionine synthetase N-terminal" evidence="14">
    <location>
        <begin position="2"/>
        <end position="69"/>
    </location>
</feature>
<dbReference type="UniPathway" id="UPA00315">
    <property type="reaction ID" value="UER00080"/>
</dbReference>
<dbReference type="GO" id="GO:0005737">
    <property type="term" value="C:cytoplasm"/>
    <property type="evidence" value="ECO:0007669"/>
    <property type="project" value="UniProtKB-SubCell"/>
</dbReference>
<evidence type="ECO:0000256" key="5">
    <source>
        <dbReference type="ARBA" id="ARBA00012828"/>
    </source>
</evidence>
<dbReference type="EMBL" id="PFAL01000020">
    <property type="protein sequence ID" value="PIR95455.1"/>
    <property type="molecule type" value="Genomic_DNA"/>
</dbReference>
<dbReference type="SUPFAM" id="SSF55973">
    <property type="entry name" value="S-adenosylmethionine synthetase"/>
    <property type="match status" value="3"/>
</dbReference>
<dbReference type="PROSITE" id="PS00376">
    <property type="entry name" value="ADOMET_SYNTHASE_1"/>
    <property type="match status" value="1"/>
</dbReference>
<dbReference type="GO" id="GO:0046872">
    <property type="term" value="F:metal ion binding"/>
    <property type="evidence" value="ECO:0007669"/>
    <property type="project" value="UniProtKB-KW"/>
</dbReference>
<comment type="subunit">
    <text evidence="13">Homotetramer.</text>
</comment>
<gene>
    <name evidence="17" type="ORF">COT93_02285</name>
</gene>
<evidence type="ECO:0000256" key="6">
    <source>
        <dbReference type="ARBA" id="ARBA00022563"/>
    </source>
</evidence>
<name>A0A2H0V8P6_9BACT</name>
<dbReference type="GO" id="GO:0006730">
    <property type="term" value="P:one-carbon metabolic process"/>
    <property type="evidence" value="ECO:0007669"/>
    <property type="project" value="UniProtKB-KW"/>
</dbReference>
<dbReference type="Pfam" id="PF02772">
    <property type="entry name" value="S-AdoMet_synt_M"/>
    <property type="match status" value="1"/>
</dbReference>
<evidence type="ECO:0000256" key="11">
    <source>
        <dbReference type="ARBA" id="ARBA00022842"/>
    </source>
</evidence>
<dbReference type="Pfam" id="PF02773">
    <property type="entry name" value="S-AdoMet_synt_C"/>
    <property type="match status" value="1"/>
</dbReference>
<feature type="domain" description="S-adenosylmethionine synthetase C-terminal" evidence="16">
    <location>
        <begin position="189"/>
        <end position="314"/>
    </location>
</feature>
<dbReference type="InterPro" id="IPR022630">
    <property type="entry name" value="S-AdoMet_synt_C"/>
</dbReference>
<dbReference type="EC" id="2.5.1.6" evidence="5"/>
<evidence type="ECO:0000313" key="18">
    <source>
        <dbReference type="Proteomes" id="UP000229972"/>
    </source>
</evidence>
<comment type="cofactor">
    <cofactor evidence="2">
        <name>K(+)</name>
        <dbReference type="ChEBI" id="CHEBI:29103"/>
    </cofactor>
</comment>
<keyword evidence="9" id="KW-0547">Nucleotide-binding</keyword>
<feature type="domain" description="S-adenosylmethionine synthetase central" evidence="15">
    <location>
        <begin position="96"/>
        <end position="175"/>
    </location>
</feature>
<comment type="caution">
    <text evidence="17">The sequence shown here is derived from an EMBL/GenBank/DDBJ whole genome shotgun (WGS) entry which is preliminary data.</text>
</comment>
<evidence type="ECO:0000256" key="13">
    <source>
        <dbReference type="RuleBase" id="RU000542"/>
    </source>
</evidence>
<dbReference type="AlphaFoldDB" id="A0A2H0V8P6"/>
<keyword evidence="11 13" id="KW-0460">Magnesium</keyword>
<evidence type="ECO:0000256" key="4">
    <source>
        <dbReference type="ARBA" id="ARBA00009685"/>
    </source>
</evidence>
<dbReference type="InterPro" id="IPR022631">
    <property type="entry name" value="ADOMET_SYNTHASE_CS"/>
</dbReference>
<keyword evidence="8 13" id="KW-0479">Metal-binding</keyword>
<dbReference type="GO" id="GO:0006556">
    <property type="term" value="P:S-adenosylmethionine biosynthetic process"/>
    <property type="evidence" value="ECO:0007669"/>
    <property type="project" value="UniProtKB-UniPathway"/>
</dbReference>
<dbReference type="PROSITE" id="PS00377">
    <property type="entry name" value="ADOMET_SYNTHASE_2"/>
    <property type="match status" value="1"/>
</dbReference>